<gene>
    <name evidence="4" type="ORF">DIU77_012530</name>
</gene>
<dbReference type="EMBL" id="QGUI02000161">
    <property type="protein sequence ID" value="MFO7193061.1"/>
    <property type="molecule type" value="Genomic_DNA"/>
</dbReference>
<dbReference type="Gene3D" id="3.30.470.10">
    <property type="match status" value="1"/>
</dbReference>
<dbReference type="NCBIfam" id="NF005886">
    <property type="entry name" value="PRK07849.1-1"/>
    <property type="match status" value="1"/>
</dbReference>
<dbReference type="InterPro" id="IPR050571">
    <property type="entry name" value="Class-IV_PLP-Dep_Aminotrnsfr"/>
</dbReference>
<dbReference type="PANTHER" id="PTHR42743">
    <property type="entry name" value="AMINO-ACID AMINOTRANSFERASE"/>
    <property type="match status" value="1"/>
</dbReference>
<dbReference type="GO" id="GO:0008652">
    <property type="term" value="P:amino acid biosynthetic process"/>
    <property type="evidence" value="ECO:0007669"/>
    <property type="project" value="UniProtKB-ARBA"/>
</dbReference>
<comment type="cofactor">
    <cofactor evidence="1">
        <name>pyridoxal 5'-phosphate</name>
        <dbReference type="ChEBI" id="CHEBI:597326"/>
    </cofactor>
</comment>
<comment type="similarity">
    <text evidence="2">Belongs to the class-IV pyridoxal-phosphate-dependent aminotransferase family.</text>
</comment>
<evidence type="ECO:0000256" key="1">
    <source>
        <dbReference type="ARBA" id="ARBA00001933"/>
    </source>
</evidence>
<evidence type="ECO:0000256" key="2">
    <source>
        <dbReference type="ARBA" id="ARBA00009320"/>
    </source>
</evidence>
<dbReference type="NCBIfam" id="NF005887">
    <property type="entry name" value="PRK07849.1-2"/>
    <property type="match status" value="1"/>
</dbReference>
<evidence type="ECO:0000313" key="5">
    <source>
        <dbReference type="Proteomes" id="UP000249324"/>
    </source>
</evidence>
<sequence length="277" mass="29932">MRSLVFLDGRTADPDTAQIRVDDQVVQRGDGVFETILVVDGKARELGPHLQRLARSAAMLDLPEPDLAAWERLSQAVIDGYHGGREMALKLVYTRGVNGVPTGFGLGSPVEEKIVRQRQEGVAVVTLERGLDPSLVDTAPWLLLGAKTLSYAVNMAAVREAERRGADDAVFVSGERVLEGPTSSVVAVKDRTLYTPPAALGILPGTTQAAVFRAAERAGWGTKVEQLRVADLLAADAVFLTSSVRLITRVHTIDGQRLPDATALHRELTELYEAQYA</sequence>
<organism evidence="4 5">
    <name type="scientific">Thermocrispum agreste</name>
    <dbReference type="NCBI Taxonomy" id="37925"/>
    <lineage>
        <taxon>Bacteria</taxon>
        <taxon>Bacillati</taxon>
        <taxon>Actinomycetota</taxon>
        <taxon>Actinomycetes</taxon>
        <taxon>Pseudonocardiales</taxon>
        <taxon>Pseudonocardiaceae</taxon>
        <taxon>Thermocrispum</taxon>
    </lineage>
</organism>
<dbReference type="AlphaFoldDB" id="A0ABD6FID5"/>
<name>A0ABD6FID5_9PSEU</name>
<dbReference type="InterPro" id="IPR036038">
    <property type="entry name" value="Aminotransferase-like"/>
</dbReference>
<dbReference type="Proteomes" id="UP000249324">
    <property type="component" value="Unassembled WGS sequence"/>
</dbReference>
<dbReference type="InterPro" id="IPR043131">
    <property type="entry name" value="BCAT-like_N"/>
</dbReference>
<protein>
    <submittedName>
        <fullName evidence="4">Aminodeoxychorismate lyase</fullName>
        <ecNumber evidence="4">4.1.3.38</ecNumber>
    </submittedName>
</protein>
<dbReference type="EC" id="4.1.3.38" evidence="4"/>
<dbReference type="InterPro" id="IPR043132">
    <property type="entry name" value="BCAT-like_C"/>
</dbReference>
<dbReference type="FunFam" id="3.20.10.10:FF:000002">
    <property type="entry name" value="D-alanine aminotransferase"/>
    <property type="match status" value="1"/>
</dbReference>
<dbReference type="Pfam" id="PF01063">
    <property type="entry name" value="Aminotran_4"/>
    <property type="match status" value="1"/>
</dbReference>
<evidence type="ECO:0000256" key="3">
    <source>
        <dbReference type="ARBA" id="ARBA00022898"/>
    </source>
</evidence>
<dbReference type="SUPFAM" id="SSF56752">
    <property type="entry name" value="D-aminoacid aminotransferase-like PLP-dependent enzymes"/>
    <property type="match status" value="1"/>
</dbReference>
<keyword evidence="3" id="KW-0663">Pyridoxal phosphate</keyword>
<dbReference type="InterPro" id="IPR001544">
    <property type="entry name" value="Aminotrans_IV"/>
</dbReference>
<comment type="caution">
    <text evidence="4">The sequence shown here is derived from an EMBL/GenBank/DDBJ whole genome shotgun (WGS) entry which is preliminary data.</text>
</comment>
<accession>A0ABD6FID5</accession>
<dbReference type="GO" id="GO:0008696">
    <property type="term" value="F:4-amino-4-deoxychorismate lyase activity"/>
    <property type="evidence" value="ECO:0007669"/>
    <property type="project" value="UniProtKB-EC"/>
</dbReference>
<evidence type="ECO:0000313" key="4">
    <source>
        <dbReference type="EMBL" id="MFO7193061.1"/>
    </source>
</evidence>
<dbReference type="Gene3D" id="3.20.10.10">
    <property type="entry name" value="D-amino Acid Aminotransferase, subunit A, domain 2"/>
    <property type="match status" value="1"/>
</dbReference>
<proteinExistence type="inferred from homology"/>
<dbReference type="PANTHER" id="PTHR42743:SF11">
    <property type="entry name" value="AMINODEOXYCHORISMATE LYASE"/>
    <property type="match status" value="1"/>
</dbReference>
<reference evidence="4 5" key="1">
    <citation type="journal article" date="2021" name="BMC Genomics">
        <title>Genome-resolved metagenome and metatranscriptome analyses of thermophilic composting reveal key bacterial players and their metabolic interactions.</title>
        <authorList>
            <person name="Braga L.P.P."/>
            <person name="Pereira R.V."/>
            <person name="Martins L.F."/>
            <person name="Moura L.M.S."/>
            <person name="Sanchez F.B."/>
            <person name="Patane J.S.L."/>
            <person name="da Silva A.M."/>
            <person name="Setubal J.C."/>
        </authorList>
    </citation>
    <scope>NUCLEOTIDE SEQUENCE [LARGE SCALE GENOMIC DNA]</scope>
    <source>
        <strain evidence="4">ZC4RG45</strain>
    </source>
</reference>
<dbReference type="GO" id="GO:0046394">
    <property type="term" value="P:carboxylic acid biosynthetic process"/>
    <property type="evidence" value="ECO:0007669"/>
    <property type="project" value="UniProtKB-ARBA"/>
</dbReference>
<keyword evidence="4" id="KW-0456">Lyase</keyword>